<organism evidence="14 15">
    <name type="scientific">Psylliodes chrysocephalus</name>
    <dbReference type="NCBI Taxonomy" id="3402493"/>
    <lineage>
        <taxon>Eukaryota</taxon>
        <taxon>Metazoa</taxon>
        <taxon>Ecdysozoa</taxon>
        <taxon>Arthropoda</taxon>
        <taxon>Hexapoda</taxon>
        <taxon>Insecta</taxon>
        <taxon>Pterygota</taxon>
        <taxon>Neoptera</taxon>
        <taxon>Endopterygota</taxon>
        <taxon>Coleoptera</taxon>
        <taxon>Polyphaga</taxon>
        <taxon>Cucujiformia</taxon>
        <taxon>Chrysomeloidea</taxon>
        <taxon>Chrysomelidae</taxon>
        <taxon>Galerucinae</taxon>
        <taxon>Alticini</taxon>
        <taxon>Psylliodes</taxon>
    </lineage>
</organism>
<keyword evidence="15" id="KW-1185">Reference proteome</keyword>
<evidence type="ECO:0000256" key="12">
    <source>
        <dbReference type="SAM" id="Phobius"/>
    </source>
</evidence>
<evidence type="ECO:0000259" key="13">
    <source>
        <dbReference type="PROSITE" id="PS50850"/>
    </source>
</evidence>
<evidence type="ECO:0000256" key="11">
    <source>
        <dbReference type="ARBA" id="ARBA00068450"/>
    </source>
</evidence>
<sequence>MAHRRNSTNGDKYLYKGVKRSLSIENDVEKEYIFENEEDKVIVDQGPKFGKRYVEAILYFLGLFISYCTRVNLSLTVVAMTDPTANENKDIPTFNWTNRNVILSSFFWGYVIPQVMAGWLMTRYGPKWFMIGSVGIGSLVGYLLPPAAVYMGSMGVIICRMIQGFCQGFMIPAVPIFLSRWVPLSERGRICNFIYAASCVGTVFGMMISGSLSASLYGWPMVFHFFSTLGIIWCIIYAICGCNSPAESKSITAEELAYIEMTAIQSKKRLKTPWKGIFTSVPFYALFYTYTCFILGFWILLSQIPTYLNKIMKFDLKSNGFLSALPYIVQFVLSLLFSVISDYVTNRKILTLTSARKVFNCIGMIIPAISLIFLGYCTNATLGVVVLIIGVGTNSAATCSAFINNVDLAPNFSGVVQGIVNGFSNICGILAPLIVQVLVTDEENQVHWRRTFYLASAVYISGAIIFCIFGSGEVQPWNDDKKDEDSEEA</sequence>
<evidence type="ECO:0000256" key="8">
    <source>
        <dbReference type="ARBA" id="ARBA00023136"/>
    </source>
</evidence>
<dbReference type="InterPro" id="IPR020846">
    <property type="entry name" value="MFS_dom"/>
</dbReference>
<feature type="transmembrane region" description="Helical" evidence="12">
    <location>
        <begin position="382"/>
        <end position="403"/>
    </location>
</feature>
<evidence type="ECO:0000256" key="2">
    <source>
        <dbReference type="ARBA" id="ARBA00008586"/>
    </source>
</evidence>
<evidence type="ECO:0000256" key="10">
    <source>
        <dbReference type="ARBA" id="ARBA00054632"/>
    </source>
</evidence>
<proteinExistence type="inferred from homology"/>
<evidence type="ECO:0000256" key="9">
    <source>
        <dbReference type="ARBA" id="ARBA00023201"/>
    </source>
</evidence>
<feature type="transmembrane region" description="Helical" evidence="12">
    <location>
        <begin position="451"/>
        <end position="472"/>
    </location>
</feature>
<dbReference type="OrthoDB" id="2985014at2759"/>
<comment type="subcellular location">
    <subcellularLocation>
        <location evidence="1">Membrane</location>
        <topology evidence="1">Multi-pass membrane protein</topology>
    </subcellularLocation>
</comment>
<evidence type="ECO:0000313" key="15">
    <source>
        <dbReference type="Proteomes" id="UP001153636"/>
    </source>
</evidence>
<dbReference type="GO" id="GO:0016020">
    <property type="term" value="C:membrane"/>
    <property type="evidence" value="ECO:0007669"/>
    <property type="project" value="UniProtKB-SubCell"/>
</dbReference>
<keyword evidence="9" id="KW-0406">Ion transport</keyword>
<feature type="transmembrane region" description="Helical" evidence="12">
    <location>
        <begin position="128"/>
        <end position="148"/>
    </location>
</feature>
<protein>
    <recommendedName>
        <fullName evidence="11">Putative inorganic phosphate cotransporter</fullName>
    </recommendedName>
</protein>
<dbReference type="CDD" id="cd17318">
    <property type="entry name" value="MFS_SLC17"/>
    <property type="match status" value="1"/>
</dbReference>
<feature type="transmembrane region" description="Helical" evidence="12">
    <location>
        <begin position="154"/>
        <end position="178"/>
    </location>
</feature>
<name>A0A9P0G4W8_9CUCU</name>
<feature type="transmembrane region" description="Helical" evidence="12">
    <location>
        <begin position="190"/>
        <end position="209"/>
    </location>
</feature>
<dbReference type="Gene3D" id="1.20.1250.20">
    <property type="entry name" value="MFS general substrate transporter like domains"/>
    <property type="match status" value="2"/>
</dbReference>
<dbReference type="Pfam" id="PF07690">
    <property type="entry name" value="MFS_1"/>
    <property type="match status" value="1"/>
</dbReference>
<evidence type="ECO:0000313" key="14">
    <source>
        <dbReference type="EMBL" id="CAH1100083.1"/>
    </source>
</evidence>
<dbReference type="SUPFAM" id="SSF103473">
    <property type="entry name" value="MFS general substrate transporter"/>
    <property type="match status" value="1"/>
</dbReference>
<dbReference type="PANTHER" id="PTHR11662">
    <property type="entry name" value="SOLUTE CARRIER FAMILY 17"/>
    <property type="match status" value="1"/>
</dbReference>
<keyword evidence="9" id="KW-0739">Sodium transport</keyword>
<dbReference type="GO" id="GO:0006814">
    <property type="term" value="P:sodium ion transport"/>
    <property type="evidence" value="ECO:0007669"/>
    <property type="project" value="UniProtKB-KW"/>
</dbReference>
<keyword evidence="8 12" id="KW-0472">Membrane</keyword>
<feature type="transmembrane region" description="Helical" evidence="12">
    <location>
        <begin position="277"/>
        <end position="301"/>
    </location>
</feature>
<dbReference type="Proteomes" id="UP001153636">
    <property type="component" value="Chromosome 10"/>
</dbReference>
<dbReference type="AlphaFoldDB" id="A0A9P0G4W8"/>
<evidence type="ECO:0000256" key="3">
    <source>
        <dbReference type="ARBA" id="ARBA00022448"/>
    </source>
</evidence>
<dbReference type="InterPro" id="IPR050382">
    <property type="entry name" value="MFS_Na/Anion_cotransporter"/>
</dbReference>
<dbReference type="InterPro" id="IPR011701">
    <property type="entry name" value="MFS"/>
</dbReference>
<feature type="transmembrane region" description="Helical" evidence="12">
    <location>
        <begin position="221"/>
        <end position="240"/>
    </location>
</feature>
<feature type="transmembrane region" description="Helical" evidence="12">
    <location>
        <begin position="101"/>
        <end position="121"/>
    </location>
</feature>
<feature type="transmembrane region" description="Helical" evidence="12">
    <location>
        <begin position="57"/>
        <end position="81"/>
    </location>
</feature>
<reference evidence="14" key="1">
    <citation type="submission" date="2022-01" db="EMBL/GenBank/DDBJ databases">
        <authorList>
            <person name="King R."/>
        </authorList>
    </citation>
    <scope>NUCLEOTIDE SEQUENCE</scope>
</reference>
<evidence type="ECO:0000256" key="4">
    <source>
        <dbReference type="ARBA" id="ARBA00022692"/>
    </source>
</evidence>
<dbReference type="FunFam" id="1.20.1250.20:FF:000144">
    <property type="entry name" value="Picot, isoform B"/>
    <property type="match status" value="1"/>
</dbReference>
<keyword evidence="3" id="KW-0813">Transport</keyword>
<dbReference type="FunFam" id="1.20.1250.20:FF:000003">
    <property type="entry name" value="Solute carrier family 17 member 3"/>
    <property type="match status" value="1"/>
</dbReference>
<dbReference type="GO" id="GO:0006820">
    <property type="term" value="P:monoatomic anion transport"/>
    <property type="evidence" value="ECO:0007669"/>
    <property type="project" value="TreeGrafter"/>
</dbReference>
<feature type="transmembrane region" description="Helical" evidence="12">
    <location>
        <begin position="357"/>
        <end position="376"/>
    </location>
</feature>
<gene>
    <name evidence="14" type="ORF">PSYICH_LOCUS1760</name>
</gene>
<evidence type="ECO:0000256" key="1">
    <source>
        <dbReference type="ARBA" id="ARBA00004141"/>
    </source>
</evidence>
<dbReference type="GO" id="GO:0015293">
    <property type="term" value="F:symporter activity"/>
    <property type="evidence" value="ECO:0007669"/>
    <property type="project" value="UniProtKB-KW"/>
</dbReference>
<evidence type="ECO:0000256" key="5">
    <source>
        <dbReference type="ARBA" id="ARBA00022847"/>
    </source>
</evidence>
<dbReference type="InterPro" id="IPR036259">
    <property type="entry name" value="MFS_trans_sf"/>
</dbReference>
<evidence type="ECO:0000256" key="7">
    <source>
        <dbReference type="ARBA" id="ARBA00023053"/>
    </source>
</evidence>
<comment type="function">
    <text evidence="10">May be an inorganic phosphate cotransporter.</text>
</comment>
<accession>A0A9P0G4W8</accession>
<comment type="similarity">
    <text evidence="2">Belongs to the major facilitator superfamily. Sodium/anion cotransporter family.</text>
</comment>
<keyword evidence="5" id="KW-0769">Symport</keyword>
<evidence type="ECO:0000256" key="6">
    <source>
        <dbReference type="ARBA" id="ARBA00022989"/>
    </source>
</evidence>
<keyword evidence="4 12" id="KW-0812">Transmembrane</keyword>
<keyword evidence="7" id="KW-0915">Sodium</keyword>
<keyword evidence="6 12" id="KW-1133">Transmembrane helix</keyword>
<feature type="domain" description="Major facilitator superfamily (MFS) profile" evidence="13">
    <location>
        <begin position="55"/>
        <end position="474"/>
    </location>
</feature>
<dbReference type="PROSITE" id="PS50850">
    <property type="entry name" value="MFS"/>
    <property type="match status" value="1"/>
</dbReference>
<dbReference type="EMBL" id="OV651822">
    <property type="protein sequence ID" value="CAH1100083.1"/>
    <property type="molecule type" value="Genomic_DNA"/>
</dbReference>
<feature type="transmembrane region" description="Helical" evidence="12">
    <location>
        <begin position="321"/>
        <end position="345"/>
    </location>
</feature>
<feature type="transmembrane region" description="Helical" evidence="12">
    <location>
        <begin position="415"/>
        <end position="439"/>
    </location>
</feature>
<dbReference type="PANTHER" id="PTHR11662:SF280">
    <property type="entry name" value="FI21844P1-RELATED"/>
    <property type="match status" value="1"/>
</dbReference>